<dbReference type="InterPro" id="IPR007492">
    <property type="entry name" value="LytTR_DNA-bd_dom"/>
</dbReference>
<dbReference type="InterPro" id="IPR001789">
    <property type="entry name" value="Sig_transdc_resp-reg_receiver"/>
</dbReference>
<protein>
    <submittedName>
        <fullName evidence="4">DNA-binding response regulator</fullName>
    </submittedName>
</protein>
<comment type="caution">
    <text evidence="1">Lacks conserved residue(s) required for the propagation of feature annotation.</text>
</comment>
<proteinExistence type="predicted"/>
<dbReference type="Gene3D" id="2.40.50.1020">
    <property type="entry name" value="LytTr DNA-binding domain"/>
    <property type="match status" value="1"/>
</dbReference>
<dbReference type="SUPFAM" id="SSF52172">
    <property type="entry name" value="CheY-like"/>
    <property type="match status" value="1"/>
</dbReference>
<dbReference type="GO" id="GO:0000156">
    <property type="term" value="F:phosphorelay response regulator activity"/>
    <property type="evidence" value="ECO:0007669"/>
    <property type="project" value="InterPro"/>
</dbReference>
<evidence type="ECO:0000313" key="4">
    <source>
        <dbReference type="EMBL" id="OXB01069.1"/>
    </source>
</evidence>
<evidence type="ECO:0000259" key="2">
    <source>
        <dbReference type="PROSITE" id="PS50110"/>
    </source>
</evidence>
<dbReference type="PANTHER" id="PTHR37299">
    <property type="entry name" value="TRANSCRIPTIONAL REGULATOR-RELATED"/>
    <property type="match status" value="1"/>
</dbReference>
<dbReference type="Pfam" id="PF00072">
    <property type="entry name" value="Response_reg"/>
    <property type="match status" value="1"/>
</dbReference>
<accession>A0A226I4F7</accession>
<evidence type="ECO:0000256" key="1">
    <source>
        <dbReference type="PROSITE-ProRule" id="PRU00169"/>
    </source>
</evidence>
<keyword evidence="5" id="KW-1185">Reference proteome</keyword>
<reference evidence="4 5" key="1">
    <citation type="submission" date="2016-11" db="EMBL/GenBank/DDBJ databases">
        <title>Whole genomes of Flavobacteriaceae.</title>
        <authorList>
            <person name="Stine C."/>
            <person name="Li C."/>
            <person name="Tadesse D."/>
        </authorList>
    </citation>
    <scope>NUCLEOTIDE SEQUENCE [LARGE SCALE GENOMIC DNA]</scope>
    <source>
        <strain evidence="4 5">CCUG 59446</strain>
    </source>
</reference>
<dbReference type="AlphaFoldDB" id="A0A226I4F7"/>
<dbReference type="Proteomes" id="UP000198336">
    <property type="component" value="Unassembled WGS sequence"/>
</dbReference>
<keyword evidence="4" id="KW-0238">DNA-binding</keyword>
<dbReference type="GO" id="GO:0003677">
    <property type="term" value="F:DNA binding"/>
    <property type="evidence" value="ECO:0007669"/>
    <property type="project" value="UniProtKB-KW"/>
</dbReference>
<organism evidence="4 5">
    <name type="scientific">Flavobacterium oncorhynchi</name>
    <dbReference type="NCBI Taxonomy" id="728056"/>
    <lineage>
        <taxon>Bacteria</taxon>
        <taxon>Pseudomonadati</taxon>
        <taxon>Bacteroidota</taxon>
        <taxon>Flavobacteriia</taxon>
        <taxon>Flavobacteriales</taxon>
        <taxon>Flavobacteriaceae</taxon>
        <taxon>Flavobacterium</taxon>
    </lineage>
</organism>
<name>A0A226I4F7_9FLAO</name>
<gene>
    <name evidence="4" type="ORF">B0A75_05755</name>
</gene>
<dbReference type="InterPro" id="IPR046947">
    <property type="entry name" value="LytR-like"/>
</dbReference>
<feature type="domain" description="HTH LytTR-type" evidence="3">
    <location>
        <begin position="168"/>
        <end position="260"/>
    </location>
</feature>
<evidence type="ECO:0000259" key="3">
    <source>
        <dbReference type="PROSITE" id="PS50930"/>
    </source>
</evidence>
<comment type="caution">
    <text evidence="4">The sequence shown here is derived from an EMBL/GenBank/DDBJ whole genome shotgun (WGS) entry which is preliminary data.</text>
</comment>
<dbReference type="PANTHER" id="PTHR37299:SF1">
    <property type="entry name" value="STAGE 0 SPORULATION PROTEIN A HOMOLOG"/>
    <property type="match status" value="1"/>
</dbReference>
<dbReference type="EMBL" id="MUHA01000007">
    <property type="protein sequence ID" value="OXB01069.1"/>
    <property type="molecule type" value="Genomic_DNA"/>
</dbReference>
<dbReference type="SMART" id="SM00850">
    <property type="entry name" value="LytTR"/>
    <property type="match status" value="1"/>
</dbReference>
<dbReference type="RefSeq" id="WP_089053345.1">
    <property type="nucleotide sequence ID" value="NZ_MUHA01000007.1"/>
</dbReference>
<sequence>MNKYSYIIIDDDAESISKTKTIAEGFSELSFAASASNYQDGLNLVLEHKPSIVFLEIEPQDSSSNLSFAFINELHRFLDTIPHIVITTLKTEQAFNAIKFGVFDYLIKPIIPVDLLKTVLKLNKITEDLNLKVFKQEVSTLITSDTKTGQIFDRPLIICIKSYGDHRYINADDIAYFQADNNSTDIYLNSGEMITAFKTLKHFENVLVYPFIRIHNSYIINRNYIARIHSGHSVCYIKNSLKKIPFSKTYKSNVDLIIADFTAGNYLEV</sequence>
<evidence type="ECO:0000313" key="5">
    <source>
        <dbReference type="Proteomes" id="UP000198336"/>
    </source>
</evidence>
<dbReference type="PROSITE" id="PS50110">
    <property type="entry name" value="RESPONSE_REGULATORY"/>
    <property type="match status" value="1"/>
</dbReference>
<dbReference type="Gene3D" id="3.40.50.2300">
    <property type="match status" value="1"/>
</dbReference>
<dbReference type="InterPro" id="IPR011006">
    <property type="entry name" value="CheY-like_superfamily"/>
</dbReference>
<feature type="domain" description="Response regulatory" evidence="2">
    <location>
        <begin position="5"/>
        <end position="123"/>
    </location>
</feature>
<dbReference type="PROSITE" id="PS50930">
    <property type="entry name" value="HTH_LYTTR"/>
    <property type="match status" value="1"/>
</dbReference>
<dbReference type="Pfam" id="PF04397">
    <property type="entry name" value="LytTR"/>
    <property type="match status" value="1"/>
</dbReference>